<reference evidence="2 3" key="1">
    <citation type="submission" date="2009-08" db="EMBL/GenBank/DDBJ databases">
        <title>The Genome Sequence of Spizellomyces punctatus strain DAOM BR117.</title>
        <authorList>
            <consortium name="The Broad Institute Genome Sequencing Platform"/>
            <person name="Russ C."/>
            <person name="Cuomo C."/>
            <person name="Shea T."/>
            <person name="Young S.K."/>
            <person name="Zeng Q."/>
            <person name="Koehrsen M."/>
            <person name="Haas B."/>
            <person name="Borodovsky M."/>
            <person name="Guigo R."/>
            <person name="Alvarado L."/>
            <person name="Berlin A."/>
            <person name="Bochicchio J."/>
            <person name="Borenstein D."/>
            <person name="Chapman S."/>
            <person name="Chen Z."/>
            <person name="Engels R."/>
            <person name="Freedman E."/>
            <person name="Gellesch M."/>
            <person name="Goldberg J."/>
            <person name="Griggs A."/>
            <person name="Gujja S."/>
            <person name="Heiman D."/>
            <person name="Hepburn T."/>
            <person name="Howarth C."/>
            <person name="Jen D."/>
            <person name="Larson L."/>
            <person name="Lewis B."/>
            <person name="Mehta T."/>
            <person name="Park D."/>
            <person name="Pearson M."/>
            <person name="Roberts A."/>
            <person name="Saif S."/>
            <person name="Shenoy N."/>
            <person name="Sisk P."/>
            <person name="Stolte C."/>
            <person name="Sykes S."/>
            <person name="Thomson T."/>
            <person name="Walk T."/>
            <person name="White J."/>
            <person name="Yandava C."/>
            <person name="Burger G."/>
            <person name="Gray M.W."/>
            <person name="Holland P.W.H."/>
            <person name="King N."/>
            <person name="Lang F.B.F."/>
            <person name="Roger A.J."/>
            <person name="Ruiz-Trillo I."/>
            <person name="Lander E."/>
            <person name="Nusbaum C."/>
        </authorList>
    </citation>
    <scope>NUCLEOTIDE SEQUENCE [LARGE SCALE GENOMIC DNA]</scope>
    <source>
        <strain evidence="2 3">DAOM BR117</strain>
    </source>
</reference>
<gene>
    <name evidence="2" type="ORF">SPPG_06825</name>
</gene>
<dbReference type="VEuPathDB" id="FungiDB:SPPG_06825"/>
<dbReference type="PANTHER" id="PTHR45033:SF2">
    <property type="entry name" value="ZINC-TYPE ALCOHOL DEHYDROGENASE-LIKE PROTEIN C1773.06C"/>
    <property type="match status" value="1"/>
</dbReference>
<dbReference type="InterPro" id="IPR013149">
    <property type="entry name" value="ADH-like_C"/>
</dbReference>
<dbReference type="Gene3D" id="3.90.180.10">
    <property type="entry name" value="Medium-chain alcohol dehydrogenases, catalytic domain"/>
    <property type="match status" value="1"/>
</dbReference>
<dbReference type="SUPFAM" id="SSF50129">
    <property type="entry name" value="GroES-like"/>
    <property type="match status" value="1"/>
</dbReference>
<evidence type="ECO:0000259" key="1">
    <source>
        <dbReference type="SMART" id="SM00829"/>
    </source>
</evidence>
<keyword evidence="3" id="KW-1185">Reference proteome</keyword>
<name>A0A0L0HA93_SPIPD</name>
<evidence type="ECO:0000313" key="2">
    <source>
        <dbReference type="EMBL" id="KNC97829.1"/>
    </source>
</evidence>
<dbReference type="InterPro" id="IPR020843">
    <property type="entry name" value="ER"/>
</dbReference>
<dbReference type="OMA" id="NWIAGPY"/>
<dbReference type="InterPro" id="IPR011032">
    <property type="entry name" value="GroES-like_sf"/>
</dbReference>
<dbReference type="EMBL" id="KQ257462">
    <property type="protein sequence ID" value="KNC97829.1"/>
    <property type="molecule type" value="Genomic_DNA"/>
</dbReference>
<dbReference type="InterPro" id="IPR052711">
    <property type="entry name" value="Zinc_ADH-like"/>
</dbReference>
<dbReference type="OrthoDB" id="203908at2759"/>
<evidence type="ECO:0000313" key="3">
    <source>
        <dbReference type="Proteomes" id="UP000053201"/>
    </source>
</evidence>
<dbReference type="AlphaFoldDB" id="A0A0L0HA93"/>
<dbReference type="RefSeq" id="XP_016605869.1">
    <property type="nucleotide sequence ID" value="XM_016755021.1"/>
</dbReference>
<dbReference type="SMART" id="SM00829">
    <property type="entry name" value="PKS_ER"/>
    <property type="match status" value="1"/>
</dbReference>
<organism evidence="2 3">
    <name type="scientific">Spizellomyces punctatus (strain DAOM BR117)</name>
    <dbReference type="NCBI Taxonomy" id="645134"/>
    <lineage>
        <taxon>Eukaryota</taxon>
        <taxon>Fungi</taxon>
        <taxon>Fungi incertae sedis</taxon>
        <taxon>Chytridiomycota</taxon>
        <taxon>Chytridiomycota incertae sedis</taxon>
        <taxon>Chytridiomycetes</taxon>
        <taxon>Spizellomycetales</taxon>
        <taxon>Spizellomycetaceae</taxon>
        <taxon>Spizellomyces</taxon>
    </lineage>
</organism>
<dbReference type="InterPro" id="IPR036291">
    <property type="entry name" value="NAD(P)-bd_dom_sf"/>
</dbReference>
<dbReference type="eggNOG" id="KOG1198">
    <property type="taxonomic scope" value="Eukaryota"/>
</dbReference>
<feature type="domain" description="Enoyl reductase (ER)" evidence="1">
    <location>
        <begin position="13"/>
        <end position="279"/>
    </location>
</feature>
<dbReference type="GeneID" id="27690099"/>
<dbReference type="PANTHER" id="PTHR45033">
    <property type="match status" value="1"/>
</dbReference>
<dbReference type="STRING" id="645134.A0A0L0HA93"/>
<dbReference type="GO" id="GO:0016491">
    <property type="term" value="F:oxidoreductase activity"/>
    <property type="evidence" value="ECO:0007669"/>
    <property type="project" value="InterPro"/>
</dbReference>
<protein>
    <recommendedName>
        <fullName evidence="1">Enoyl reductase (ER) domain-containing protein</fullName>
    </recommendedName>
</protein>
<dbReference type="InParanoid" id="A0A0L0HA93"/>
<dbReference type="InterPro" id="IPR013154">
    <property type="entry name" value="ADH-like_N"/>
</dbReference>
<accession>A0A0L0HA93</accession>
<dbReference type="SUPFAM" id="SSF51735">
    <property type="entry name" value="NAD(P)-binding Rossmann-fold domains"/>
    <property type="match status" value="1"/>
</dbReference>
<proteinExistence type="predicted"/>
<dbReference type="Pfam" id="PF00107">
    <property type="entry name" value="ADH_zinc_N"/>
    <property type="match status" value="1"/>
</dbReference>
<dbReference type="Pfam" id="PF08240">
    <property type="entry name" value="ADH_N"/>
    <property type="match status" value="1"/>
</dbReference>
<dbReference type="Gene3D" id="3.40.50.720">
    <property type="entry name" value="NAD(P)-binding Rossmann-like Domain"/>
    <property type="match status" value="1"/>
</dbReference>
<sequence length="313" mass="34460">MSNRVWRIAKHEGIENLRLTTEDVPKPGPGQVLLRVRAVALNYRDWAVLNGFYPRPYAEEGRLIPCSDAAGDIVEIGEEVTKVKKGQRVCSLFFQTWFKGELEEEDMLQTLGAPIHGVLAQYVVLNQDGVIQFPDFLSYEEAATLPCAALTAWQATYVTTRHVGPHCTTLTQGTGGVSIFALQFAHLGGNRVIITSSSDEKLAKAKELGADDFINYRKTPEWHQEARKINDGRGIDNVIEIGGPGTINKSLLAAKKYGDVQAIGFRTEGTDTNVATAMVYNCSQVHGIFVGNKKMFEDMNRQGNPQAQSEASD</sequence>
<dbReference type="Proteomes" id="UP000053201">
    <property type="component" value="Unassembled WGS sequence"/>
</dbReference>
<dbReference type="CDD" id="cd08276">
    <property type="entry name" value="MDR7"/>
    <property type="match status" value="1"/>
</dbReference>